<proteinExistence type="predicted"/>
<organism evidence="2 3">
    <name type="scientific">Durusdinium trenchii</name>
    <dbReference type="NCBI Taxonomy" id="1381693"/>
    <lineage>
        <taxon>Eukaryota</taxon>
        <taxon>Sar</taxon>
        <taxon>Alveolata</taxon>
        <taxon>Dinophyceae</taxon>
        <taxon>Suessiales</taxon>
        <taxon>Symbiodiniaceae</taxon>
        <taxon>Durusdinium</taxon>
    </lineage>
</organism>
<feature type="non-terminal residue" evidence="2">
    <location>
        <position position="1"/>
    </location>
</feature>
<keyword evidence="3" id="KW-1185">Reference proteome</keyword>
<reference evidence="2 3" key="1">
    <citation type="submission" date="2024-02" db="EMBL/GenBank/DDBJ databases">
        <authorList>
            <person name="Chen Y."/>
            <person name="Shah S."/>
            <person name="Dougan E. K."/>
            <person name="Thang M."/>
            <person name="Chan C."/>
        </authorList>
    </citation>
    <scope>NUCLEOTIDE SEQUENCE [LARGE SCALE GENOMIC DNA]</scope>
</reference>
<feature type="non-terminal residue" evidence="2">
    <location>
        <position position="103"/>
    </location>
</feature>
<dbReference type="EMBL" id="CAXAMM010030628">
    <property type="protein sequence ID" value="CAK9066782.1"/>
    <property type="molecule type" value="Genomic_DNA"/>
</dbReference>
<evidence type="ECO:0000256" key="1">
    <source>
        <dbReference type="SAM" id="MobiDB-lite"/>
    </source>
</evidence>
<gene>
    <name evidence="2" type="ORF">SCF082_LOCUS33919</name>
</gene>
<protein>
    <submittedName>
        <fullName evidence="2">Lipoprotein signal peptidase (Prolipoprotein signal peptidase) (Signal peptidase II) (SPase II)</fullName>
    </submittedName>
</protein>
<evidence type="ECO:0000313" key="3">
    <source>
        <dbReference type="Proteomes" id="UP001642464"/>
    </source>
</evidence>
<evidence type="ECO:0000313" key="2">
    <source>
        <dbReference type="EMBL" id="CAK9066782.1"/>
    </source>
</evidence>
<feature type="compositionally biased region" description="Gly residues" evidence="1">
    <location>
        <begin position="93"/>
        <end position="103"/>
    </location>
</feature>
<feature type="region of interest" description="Disordered" evidence="1">
    <location>
        <begin position="69"/>
        <end position="103"/>
    </location>
</feature>
<comment type="caution">
    <text evidence="2">The sequence shown here is derived from an EMBL/GenBank/DDBJ whole genome shotgun (WGS) entry which is preliminary data.</text>
</comment>
<name>A0ABP0NVL7_9DINO</name>
<accession>A0ABP0NVL7</accession>
<sequence length="103" mass="10662">LQALDAGGFRYRLARPGRRHAVPGSGDGVELRHLIRSLPAGGGHGAVAARGGNARRHRAVLAVGSARGPAAGRMGLRPGDLGRHRQRHRPGRVGRGGGLLPLP</sequence>
<dbReference type="Proteomes" id="UP001642464">
    <property type="component" value="Unassembled WGS sequence"/>
</dbReference>
<keyword evidence="2" id="KW-0449">Lipoprotein</keyword>